<organism evidence="1 2">
    <name type="scientific">Sphaerodactylus townsendi</name>
    <dbReference type="NCBI Taxonomy" id="933632"/>
    <lineage>
        <taxon>Eukaryota</taxon>
        <taxon>Metazoa</taxon>
        <taxon>Chordata</taxon>
        <taxon>Craniata</taxon>
        <taxon>Vertebrata</taxon>
        <taxon>Euteleostomi</taxon>
        <taxon>Lepidosauria</taxon>
        <taxon>Squamata</taxon>
        <taxon>Bifurcata</taxon>
        <taxon>Gekkota</taxon>
        <taxon>Sphaerodactylidae</taxon>
        <taxon>Sphaerodactylus</taxon>
    </lineage>
</organism>
<evidence type="ECO:0000313" key="1">
    <source>
        <dbReference type="EMBL" id="KAH7995684.1"/>
    </source>
</evidence>
<proteinExistence type="predicted"/>
<sequence>MLSRNGICAAFKERAPRQLISDDIDFLMEYLVHSKTNFLDSKANAVVVYDPINPTYSDEPCTGEEKLETVPAPFFEMGMTGHSYSIYNAVYAIAHALYILASSRTHHRAMENGGRLTPLNIPPWKLHALLQRMAFNNSAGEEVTFNEHGQLNGGFRIFTNLVKLFQISPMSRVNIGRLDPSGSALLKDFYSLLRG</sequence>
<keyword evidence="2" id="KW-1185">Reference proteome</keyword>
<dbReference type="EMBL" id="CM037620">
    <property type="protein sequence ID" value="KAH7995684.1"/>
    <property type="molecule type" value="Genomic_DNA"/>
</dbReference>
<evidence type="ECO:0000313" key="2">
    <source>
        <dbReference type="Proteomes" id="UP000827872"/>
    </source>
</evidence>
<gene>
    <name evidence="1" type="ORF">K3G42_027629</name>
</gene>
<name>A0ACB8ETW2_9SAUR</name>
<protein>
    <submittedName>
        <fullName evidence="1">Uncharacterized protein</fullName>
    </submittedName>
</protein>
<comment type="caution">
    <text evidence="1">The sequence shown here is derived from an EMBL/GenBank/DDBJ whole genome shotgun (WGS) entry which is preliminary data.</text>
</comment>
<reference evidence="1" key="1">
    <citation type="submission" date="2021-08" db="EMBL/GenBank/DDBJ databases">
        <title>The first chromosome-level gecko genome reveals the dynamic sex chromosomes of Neotropical dwarf geckos (Sphaerodactylidae: Sphaerodactylus).</title>
        <authorList>
            <person name="Pinto B.J."/>
            <person name="Keating S.E."/>
            <person name="Gamble T."/>
        </authorList>
    </citation>
    <scope>NUCLEOTIDE SEQUENCE</scope>
    <source>
        <strain evidence="1">TG3544</strain>
    </source>
</reference>
<dbReference type="Proteomes" id="UP000827872">
    <property type="component" value="Linkage Group LG07"/>
</dbReference>
<accession>A0ACB8ETW2</accession>